<dbReference type="AlphaFoldDB" id="A0A6G1TXC3"/>
<sequence length="137" mass="14893">MNKIKHTGIVDGVEGECVKVRILQASACSACKVAAHCNASEMKEKMVEIRMADAASYQKGDSVVVVADASVGYRASLYGYLLPLVTMVATLIAVLATTHSEGMAAVSALGILVPYYVVLYLMRNRLRNRFSFKLERC</sequence>
<reference evidence="2 3" key="1">
    <citation type="submission" date="2019-09" db="EMBL/GenBank/DDBJ databases">
        <title>Distinct polysaccharide growth profiles of human intestinal Prevotella copri isolates.</title>
        <authorList>
            <person name="Fehlner-Peach H."/>
            <person name="Magnabosco C."/>
            <person name="Raghavan V."/>
            <person name="Scher J.U."/>
            <person name="Tett A."/>
            <person name="Cox L.M."/>
            <person name="Gottsegen C."/>
            <person name="Watters A."/>
            <person name="Wiltshire- Gordon J.D."/>
            <person name="Segata N."/>
            <person name="Bonneau R."/>
            <person name="Littman D.R."/>
        </authorList>
    </citation>
    <scope>NUCLEOTIDE SEQUENCE [LARGE SCALE GENOMIC DNA]</scope>
    <source>
        <strain evidence="3">iA622</strain>
    </source>
</reference>
<evidence type="ECO:0000313" key="3">
    <source>
        <dbReference type="Proteomes" id="UP000480425"/>
    </source>
</evidence>
<keyword evidence="1" id="KW-1133">Transmembrane helix</keyword>
<proteinExistence type="predicted"/>
<evidence type="ECO:0000313" key="2">
    <source>
        <dbReference type="EMBL" id="MQN79440.1"/>
    </source>
</evidence>
<dbReference type="Pfam" id="PF04246">
    <property type="entry name" value="RseC_MucC"/>
    <property type="match status" value="1"/>
</dbReference>
<keyword evidence="1" id="KW-0812">Transmembrane</keyword>
<dbReference type="PANTHER" id="PTHR35867:SF1">
    <property type="entry name" value="PROTEIN RSEC"/>
    <property type="match status" value="1"/>
</dbReference>
<evidence type="ECO:0000256" key="1">
    <source>
        <dbReference type="SAM" id="Phobius"/>
    </source>
</evidence>
<organism evidence="2 3">
    <name type="scientific">Segatella copri</name>
    <dbReference type="NCBI Taxonomy" id="165179"/>
    <lineage>
        <taxon>Bacteria</taxon>
        <taxon>Pseudomonadati</taxon>
        <taxon>Bacteroidota</taxon>
        <taxon>Bacteroidia</taxon>
        <taxon>Bacteroidales</taxon>
        <taxon>Prevotellaceae</taxon>
        <taxon>Segatella</taxon>
    </lineage>
</organism>
<feature type="transmembrane region" description="Helical" evidence="1">
    <location>
        <begin position="102"/>
        <end position="122"/>
    </location>
</feature>
<dbReference type="OrthoDB" id="1120636at2"/>
<name>A0A6G1TXC3_9BACT</name>
<keyword evidence="1" id="KW-0472">Membrane</keyword>
<gene>
    <name evidence="2" type="ORF">F7D73_00355</name>
</gene>
<protein>
    <submittedName>
        <fullName evidence="2">SoxR reducing system RseC family protein</fullName>
    </submittedName>
</protein>
<comment type="caution">
    <text evidence="2">The sequence shown here is derived from an EMBL/GenBank/DDBJ whole genome shotgun (WGS) entry which is preliminary data.</text>
</comment>
<dbReference type="Proteomes" id="UP000480425">
    <property type="component" value="Unassembled WGS sequence"/>
</dbReference>
<dbReference type="InterPro" id="IPR007359">
    <property type="entry name" value="SigmaE_reg_RseC_MucC"/>
</dbReference>
<dbReference type="RefSeq" id="WP_153121766.1">
    <property type="nucleotide sequence ID" value="NZ_CP152352.1"/>
</dbReference>
<feature type="transmembrane region" description="Helical" evidence="1">
    <location>
        <begin position="77"/>
        <end position="96"/>
    </location>
</feature>
<accession>A0A6G1TXC3</accession>
<dbReference type="EMBL" id="VZCB01000003">
    <property type="protein sequence ID" value="MQN79440.1"/>
    <property type="molecule type" value="Genomic_DNA"/>
</dbReference>
<dbReference type="PANTHER" id="PTHR35867">
    <property type="entry name" value="PROTEIN RSEC"/>
    <property type="match status" value="1"/>
</dbReference>